<sequence length="408" mass="44868">MVLAILLSLGLGLPLIGEPRPAGTATLASATDGAFARRLDEVCQRVAAVVQQQLPRLAHSLEKRGLVRLQIRHQFYDPQFRRVFVEFAGSVRFNGQLPGKIRRDEIYLTSDGDIAYDLFIDKVTPAGSGVEFAFRGDLVIFFDKILYDLAKTLPHLAGAFAFSAAGDLLVDFLRGLDLEILGQAISDTCAKFSLDYLSVIGAEVLAIIGGRGSPGLRESLKRSIRNGGVANFFVLTLLKSLAQGAATFTGATVGATLGNLLVPGPGAVVGAYLGSKATMLVARTAIYYLTVDFPITILLSKMVKFYERQRRDPADQTAAQRVAGYGATIFRKVKREVDQSVYKTFDELLEKIDGFAAGERPAFIGLLQDIREALRFRVIDLKDWYAAKKMNQMRLRLEKWGLFGQFRF</sequence>
<protein>
    <submittedName>
        <fullName evidence="1">Uncharacterized protein</fullName>
    </submittedName>
</protein>
<accession>A0A367ZKF4</accession>
<dbReference type="AlphaFoldDB" id="A0A367ZKF4"/>
<reference evidence="1 2" key="1">
    <citation type="submission" date="2018-05" db="EMBL/GenBank/DDBJ databases">
        <title>A metagenomic window into the 2 km-deep terrestrial subsurface aquifer revealed taxonomically and functionally diverse microbial community comprising novel uncultured bacterial lineages.</title>
        <authorList>
            <person name="Kadnikov V.V."/>
            <person name="Mardanov A.V."/>
            <person name="Beletsky A.V."/>
            <person name="Banks D."/>
            <person name="Pimenov N.V."/>
            <person name="Frank Y.A."/>
            <person name="Karnachuk O.V."/>
            <person name="Ravin N.V."/>
        </authorList>
    </citation>
    <scope>NUCLEOTIDE SEQUENCE [LARGE SCALE GENOMIC DNA]</scope>
    <source>
        <strain evidence="1">BY5</strain>
    </source>
</reference>
<organism evidence="1 2">
    <name type="scientific">Candidatus Ozemobacter sibiricus</name>
    <dbReference type="NCBI Taxonomy" id="2268124"/>
    <lineage>
        <taxon>Bacteria</taxon>
        <taxon>Candidatus Ozemobacteria</taxon>
        <taxon>Candidatus Ozemobacterales</taxon>
        <taxon>Candidatus Ozemobacteraceae</taxon>
        <taxon>Candidatus Ozemobacter</taxon>
    </lineage>
</organism>
<dbReference type="EMBL" id="QOQW01000032">
    <property type="protein sequence ID" value="RCK77821.1"/>
    <property type="molecule type" value="Genomic_DNA"/>
</dbReference>
<comment type="caution">
    <text evidence="1">The sequence shown here is derived from an EMBL/GenBank/DDBJ whole genome shotgun (WGS) entry which is preliminary data.</text>
</comment>
<gene>
    <name evidence="1" type="ORF">OZSIB_2590</name>
</gene>
<evidence type="ECO:0000313" key="2">
    <source>
        <dbReference type="Proteomes" id="UP000252355"/>
    </source>
</evidence>
<evidence type="ECO:0000313" key="1">
    <source>
        <dbReference type="EMBL" id="RCK77821.1"/>
    </source>
</evidence>
<proteinExistence type="predicted"/>
<name>A0A367ZKF4_9BACT</name>
<dbReference type="Proteomes" id="UP000252355">
    <property type="component" value="Unassembled WGS sequence"/>
</dbReference>